<dbReference type="Pfam" id="PF00931">
    <property type="entry name" value="NB-ARC"/>
    <property type="match status" value="1"/>
</dbReference>
<dbReference type="AlphaFoldDB" id="A0A699X3W3"/>
<dbReference type="PANTHER" id="PTHR36766">
    <property type="entry name" value="PLANT BROAD-SPECTRUM MILDEW RESISTANCE PROTEIN RPW8"/>
    <property type="match status" value="1"/>
</dbReference>
<dbReference type="InterPro" id="IPR042197">
    <property type="entry name" value="Apaf_helical"/>
</dbReference>
<reference evidence="4" key="1">
    <citation type="journal article" date="2019" name="Sci. Rep.">
        <title>Draft genome of Tanacetum cinerariifolium, the natural source of mosquito coil.</title>
        <authorList>
            <person name="Yamashiro T."/>
            <person name="Shiraishi A."/>
            <person name="Satake H."/>
            <person name="Nakayama K."/>
        </authorList>
    </citation>
    <scope>NUCLEOTIDE SEQUENCE</scope>
</reference>
<gene>
    <name evidence="4" type="ORF">Tci_924557</name>
</gene>
<dbReference type="InterPro" id="IPR027417">
    <property type="entry name" value="P-loop_NTPase"/>
</dbReference>
<evidence type="ECO:0000256" key="2">
    <source>
        <dbReference type="ARBA" id="ARBA00022821"/>
    </source>
</evidence>
<accession>A0A699X3W3</accession>
<dbReference type="Gene3D" id="1.10.8.430">
    <property type="entry name" value="Helical domain of apoptotic protease-activating factors"/>
    <property type="match status" value="1"/>
</dbReference>
<organism evidence="4">
    <name type="scientific">Tanacetum cinerariifolium</name>
    <name type="common">Dalmatian daisy</name>
    <name type="synonym">Chrysanthemum cinerariifolium</name>
    <dbReference type="NCBI Taxonomy" id="118510"/>
    <lineage>
        <taxon>Eukaryota</taxon>
        <taxon>Viridiplantae</taxon>
        <taxon>Streptophyta</taxon>
        <taxon>Embryophyta</taxon>
        <taxon>Tracheophyta</taxon>
        <taxon>Spermatophyta</taxon>
        <taxon>Magnoliopsida</taxon>
        <taxon>eudicotyledons</taxon>
        <taxon>Gunneridae</taxon>
        <taxon>Pentapetalae</taxon>
        <taxon>asterids</taxon>
        <taxon>campanulids</taxon>
        <taxon>Asterales</taxon>
        <taxon>Asteraceae</taxon>
        <taxon>Asteroideae</taxon>
        <taxon>Anthemideae</taxon>
        <taxon>Anthemidinae</taxon>
        <taxon>Tanacetum</taxon>
    </lineage>
</organism>
<dbReference type="GO" id="GO:0043531">
    <property type="term" value="F:ADP binding"/>
    <property type="evidence" value="ECO:0007669"/>
    <property type="project" value="InterPro"/>
</dbReference>
<dbReference type="SUPFAM" id="SSF52540">
    <property type="entry name" value="P-loop containing nucleoside triphosphate hydrolases"/>
    <property type="match status" value="1"/>
</dbReference>
<feature type="non-terminal residue" evidence="4">
    <location>
        <position position="106"/>
    </location>
</feature>
<dbReference type="EMBL" id="BKCJ011784159">
    <property type="protein sequence ID" value="GFD52588.1"/>
    <property type="molecule type" value="Genomic_DNA"/>
</dbReference>
<comment type="caution">
    <text evidence="4">The sequence shown here is derived from an EMBL/GenBank/DDBJ whole genome shotgun (WGS) entry which is preliminary data.</text>
</comment>
<evidence type="ECO:0000259" key="3">
    <source>
        <dbReference type="Pfam" id="PF00931"/>
    </source>
</evidence>
<evidence type="ECO:0000256" key="1">
    <source>
        <dbReference type="ARBA" id="ARBA00022614"/>
    </source>
</evidence>
<proteinExistence type="predicted"/>
<protein>
    <submittedName>
        <fullName evidence="4">NB-ARC domains-containing protein</fullName>
    </submittedName>
</protein>
<feature type="non-terminal residue" evidence="4">
    <location>
        <position position="1"/>
    </location>
</feature>
<evidence type="ECO:0000313" key="4">
    <source>
        <dbReference type="EMBL" id="GFD52588.1"/>
    </source>
</evidence>
<dbReference type="InterPro" id="IPR002182">
    <property type="entry name" value="NB-ARC"/>
</dbReference>
<keyword evidence="2" id="KW-0611">Plant defense</keyword>
<sequence>ILVILDDLWGELKLDEVGIPCGAEYKNCKILLTSRSKHVCETMNATLISVDILPPNEAWILFKRVVGDTVETDENLKKIAEKVVEGCGGLPLIIQAVGAALKDESI</sequence>
<name>A0A699X3W3_TANCI</name>
<dbReference type="Gene3D" id="3.40.50.300">
    <property type="entry name" value="P-loop containing nucleotide triphosphate hydrolases"/>
    <property type="match status" value="1"/>
</dbReference>
<keyword evidence="1" id="KW-0433">Leucine-rich repeat</keyword>
<dbReference type="GO" id="GO:0006952">
    <property type="term" value="P:defense response"/>
    <property type="evidence" value="ECO:0007669"/>
    <property type="project" value="UniProtKB-KW"/>
</dbReference>
<feature type="domain" description="NB-ARC" evidence="3">
    <location>
        <begin position="2"/>
        <end position="68"/>
    </location>
</feature>
<dbReference type="PANTHER" id="PTHR36766:SF58">
    <property type="entry name" value="NB-ARC DOMAIN-CONTAINING PROTEIN"/>
    <property type="match status" value="1"/>
</dbReference>